<sequence length="22" mass="2563">MIRVLFITHLQFHGYSLSSILS</sequence>
<evidence type="ECO:0000313" key="1">
    <source>
        <dbReference type="EMBL" id="CDW25046.1"/>
    </source>
</evidence>
<accession>A0A0K2THP4</accession>
<name>A0A0K2THP4_LEPSM</name>
<dbReference type="EMBL" id="HACA01007685">
    <property type="protein sequence ID" value="CDW25046.1"/>
    <property type="molecule type" value="Transcribed_RNA"/>
</dbReference>
<proteinExistence type="predicted"/>
<dbReference type="AlphaFoldDB" id="A0A0K2THP4"/>
<reference evidence="1" key="1">
    <citation type="submission" date="2014-05" db="EMBL/GenBank/DDBJ databases">
        <authorList>
            <person name="Chronopoulou M."/>
        </authorList>
    </citation>
    <scope>NUCLEOTIDE SEQUENCE</scope>
    <source>
        <tissue evidence="1">Whole organism</tissue>
    </source>
</reference>
<organism evidence="1">
    <name type="scientific">Lepeophtheirus salmonis</name>
    <name type="common">Salmon louse</name>
    <name type="synonym">Caligus salmonis</name>
    <dbReference type="NCBI Taxonomy" id="72036"/>
    <lineage>
        <taxon>Eukaryota</taxon>
        <taxon>Metazoa</taxon>
        <taxon>Ecdysozoa</taxon>
        <taxon>Arthropoda</taxon>
        <taxon>Crustacea</taxon>
        <taxon>Multicrustacea</taxon>
        <taxon>Hexanauplia</taxon>
        <taxon>Copepoda</taxon>
        <taxon>Siphonostomatoida</taxon>
        <taxon>Caligidae</taxon>
        <taxon>Lepeophtheirus</taxon>
    </lineage>
</organism>
<protein>
    <submittedName>
        <fullName evidence="1">Uncharacterized protein</fullName>
    </submittedName>
</protein>